<protein>
    <submittedName>
        <fullName evidence="1">Pimeloyl-ACP methyl ester carboxylesterase</fullName>
    </submittedName>
</protein>
<proteinExistence type="predicted"/>
<keyword evidence="2" id="KW-1185">Reference proteome</keyword>
<dbReference type="AlphaFoldDB" id="A0A7W6DCS8"/>
<dbReference type="Proteomes" id="UP000574761">
    <property type="component" value="Unassembled WGS sequence"/>
</dbReference>
<dbReference type="EMBL" id="JACIEE010000017">
    <property type="protein sequence ID" value="MBB3980214.1"/>
    <property type="molecule type" value="Genomic_DNA"/>
</dbReference>
<evidence type="ECO:0000313" key="1">
    <source>
        <dbReference type="EMBL" id="MBB3980214.1"/>
    </source>
</evidence>
<sequence>MGQEAYDDLVEVIHDPAIIHVMIEDYRAGLTVDRQHDLEDRNAGRRVQCPTLCLWSSKVDTEELYGDPLQVWRPWLSRVAGHSIESGHHVAEEAPTELANSLLHFLS</sequence>
<evidence type="ECO:0000313" key="2">
    <source>
        <dbReference type="Proteomes" id="UP000574761"/>
    </source>
</evidence>
<dbReference type="SUPFAM" id="SSF53474">
    <property type="entry name" value="alpha/beta-Hydrolases"/>
    <property type="match status" value="1"/>
</dbReference>
<dbReference type="Gene3D" id="3.40.50.1820">
    <property type="entry name" value="alpha/beta hydrolase"/>
    <property type="match status" value="1"/>
</dbReference>
<organism evidence="1 2">
    <name type="scientific">Mycoplana azooxidifex</name>
    <dbReference type="NCBI Taxonomy" id="1636188"/>
    <lineage>
        <taxon>Bacteria</taxon>
        <taxon>Pseudomonadati</taxon>
        <taxon>Pseudomonadota</taxon>
        <taxon>Alphaproteobacteria</taxon>
        <taxon>Hyphomicrobiales</taxon>
        <taxon>Rhizobiaceae</taxon>
        <taxon>Mycoplana</taxon>
    </lineage>
</organism>
<gene>
    <name evidence="1" type="ORF">GGQ64_005467</name>
</gene>
<dbReference type="InterPro" id="IPR029058">
    <property type="entry name" value="AB_hydrolase_fold"/>
</dbReference>
<accession>A0A7W6DCS8</accession>
<reference evidence="1 2" key="1">
    <citation type="submission" date="2020-08" db="EMBL/GenBank/DDBJ databases">
        <title>Genomic Encyclopedia of Type Strains, Phase IV (KMG-IV): sequencing the most valuable type-strain genomes for metagenomic binning, comparative biology and taxonomic classification.</title>
        <authorList>
            <person name="Goeker M."/>
        </authorList>
    </citation>
    <scope>NUCLEOTIDE SEQUENCE [LARGE SCALE GENOMIC DNA]</scope>
    <source>
        <strain evidence="1 2">DSM 100211</strain>
    </source>
</reference>
<comment type="caution">
    <text evidence="1">The sequence shown here is derived from an EMBL/GenBank/DDBJ whole genome shotgun (WGS) entry which is preliminary data.</text>
</comment>
<name>A0A7W6DCS8_9HYPH</name>